<dbReference type="RefSeq" id="WP_053540675.1">
    <property type="nucleotide sequence ID" value="NZ_JACJQT010000010.1"/>
</dbReference>
<evidence type="ECO:0000313" key="5">
    <source>
        <dbReference type="Proteomes" id="UP000606721"/>
    </source>
</evidence>
<protein>
    <recommendedName>
        <fullName evidence="3">Nucleotide-binding protein H6F99_05955</fullName>
    </recommendedName>
</protein>
<dbReference type="NCBIfam" id="NF003819">
    <property type="entry name" value="PRK05412.1"/>
    <property type="match status" value="1"/>
</dbReference>
<dbReference type="CDD" id="cd11740">
    <property type="entry name" value="YajQ_like"/>
    <property type="match status" value="1"/>
</dbReference>
<evidence type="ECO:0000313" key="4">
    <source>
        <dbReference type="EMBL" id="MBD2277878.1"/>
    </source>
</evidence>
<evidence type="ECO:0000256" key="3">
    <source>
        <dbReference type="HAMAP-Rule" id="MF_00632"/>
    </source>
</evidence>
<comment type="similarity">
    <text evidence="2 3">Belongs to the YajQ family.</text>
</comment>
<dbReference type="InterPro" id="IPR007551">
    <property type="entry name" value="YajQ/Smlt4090-like"/>
</dbReference>
<keyword evidence="1 3" id="KW-0547">Nucleotide-binding</keyword>
<proteinExistence type="inferred from homology"/>
<sequence>MAASFSFDIVSDFDRQELVNTIDQVTRDVKSRYDLKDTQTTIELGEEKITIGTDSDFTLESVHTILREKAAKRNLSQKIFEFGKIESASGNRVRQEITLKKGISQEIAKQISKLIRDEIKKVQSSIQGDAVRVTAKSKDDLQLVIQRLKQEDFPVALQFTNYR</sequence>
<dbReference type="InterPro" id="IPR035571">
    <property type="entry name" value="UPF0234-like_C"/>
</dbReference>
<dbReference type="PANTHER" id="PTHR30476">
    <property type="entry name" value="UPF0234 PROTEIN YAJQ"/>
    <property type="match status" value="1"/>
</dbReference>
<organism evidence="4 5">
    <name type="scientific">Aphanizomenon flos-aquae FACHB-1040</name>
    <dbReference type="NCBI Taxonomy" id="2692887"/>
    <lineage>
        <taxon>Bacteria</taxon>
        <taxon>Bacillati</taxon>
        <taxon>Cyanobacteriota</taxon>
        <taxon>Cyanophyceae</taxon>
        <taxon>Nostocales</taxon>
        <taxon>Aphanizomenonaceae</taxon>
        <taxon>Aphanizomenon</taxon>
    </lineage>
</organism>
<dbReference type="Gene3D" id="3.30.70.860">
    <property type="match status" value="1"/>
</dbReference>
<keyword evidence="5" id="KW-1185">Reference proteome</keyword>
<accession>A0ABR8BUK6</accession>
<dbReference type="PANTHER" id="PTHR30476:SF0">
    <property type="entry name" value="UPF0234 PROTEIN YAJQ"/>
    <property type="match status" value="1"/>
</dbReference>
<dbReference type="HAMAP" id="MF_00632">
    <property type="entry name" value="UPF0234"/>
    <property type="match status" value="1"/>
</dbReference>
<dbReference type="EMBL" id="JACJQT010000010">
    <property type="protein sequence ID" value="MBD2277878.1"/>
    <property type="molecule type" value="Genomic_DNA"/>
</dbReference>
<comment type="caution">
    <text evidence="4">The sequence shown here is derived from an EMBL/GenBank/DDBJ whole genome shotgun (WGS) entry which is preliminary data.</text>
</comment>
<dbReference type="InterPro" id="IPR036183">
    <property type="entry name" value="YajQ-like_sf"/>
</dbReference>
<name>A0ABR8BUK6_APHFL</name>
<evidence type="ECO:0000256" key="2">
    <source>
        <dbReference type="ARBA" id="ARBA00093450"/>
    </source>
</evidence>
<dbReference type="Proteomes" id="UP000606721">
    <property type="component" value="Unassembled WGS sequence"/>
</dbReference>
<gene>
    <name evidence="4" type="ORF">H6F99_05955</name>
</gene>
<evidence type="ECO:0000256" key="1">
    <source>
        <dbReference type="ARBA" id="ARBA00022741"/>
    </source>
</evidence>
<reference evidence="4 5" key="1">
    <citation type="journal article" date="2020" name="ISME J.">
        <title>Comparative genomics reveals insights into cyanobacterial evolution and habitat adaptation.</title>
        <authorList>
            <person name="Chen M.Y."/>
            <person name="Teng W.K."/>
            <person name="Zhao L."/>
            <person name="Hu C.X."/>
            <person name="Zhou Y.K."/>
            <person name="Han B.P."/>
            <person name="Song L.R."/>
            <person name="Shu W.S."/>
        </authorList>
    </citation>
    <scope>NUCLEOTIDE SEQUENCE [LARGE SCALE GENOMIC DNA]</scope>
    <source>
        <strain evidence="4 5">FACHB-1040</strain>
    </source>
</reference>
<dbReference type="Pfam" id="PF04461">
    <property type="entry name" value="YajQ"/>
    <property type="match status" value="1"/>
</dbReference>
<comment type="function">
    <text evidence="3">Nucleotide-binding protein.</text>
</comment>
<dbReference type="Gene3D" id="3.30.70.990">
    <property type="entry name" value="YajQ-like, domain 2"/>
    <property type="match status" value="1"/>
</dbReference>
<dbReference type="InterPro" id="IPR035570">
    <property type="entry name" value="UPF0234_N"/>
</dbReference>
<dbReference type="SUPFAM" id="SSF89963">
    <property type="entry name" value="YajQ-like"/>
    <property type="match status" value="2"/>
</dbReference>